<evidence type="ECO:0000256" key="9">
    <source>
        <dbReference type="PROSITE-ProRule" id="PRU10125"/>
    </source>
</evidence>
<dbReference type="GO" id="GO:0008837">
    <property type="term" value="F:diaminopimelate epimerase activity"/>
    <property type="evidence" value="ECO:0007669"/>
    <property type="project" value="UniProtKB-UniRule"/>
</dbReference>
<reference evidence="10 11" key="1">
    <citation type="submission" date="2017-10" db="EMBL/GenBank/DDBJ databases">
        <title>Draft genome of Longimonas halophila.</title>
        <authorList>
            <person name="Goh K.M."/>
            <person name="Shamsir M.S."/>
            <person name="Lim S.W."/>
        </authorList>
    </citation>
    <scope>NUCLEOTIDE SEQUENCE [LARGE SCALE GENOMIC DNA]</scope>
    <source>
        <strain evidence="10 11">KCTC 42399</strain>
    </source>
</reference>
<dbReference type="OrthoDB" id="9805408at2"/>
<comment type="caution">
    <text evidence="8">Lacks conserved residue(s) required for the propagation of feature annotation.</text>
</comment>
<comment type="catalytic activity">
    <reaction evidence="7 8">
        <text>(2S,6S)-2,6-diaminopimelate = meso-2,6-diaminopimelate</text>
        <dbReference type="Rhea" id="RHEA:15393"/>
        <dbReference type="ChEBI" id="CHEBI:57609"/>
        <dbReference type="ChEBI" id="CHEBI:57791"/>
        <dbReference type="EC" id="5.1.1.7"/>
    </reaction>
</comment>
<keyword evidence="6 8" id="KW-0413">Isomerase</keyword>
<dbReference type="GO" id="GO:0009089">
    <property type="term" value="P:lysine biosynthetic process via diaminopimelate"/>
    <property type="evidence" value="ECO:0007669"/>
    <property type="project" value="UniProtKB-UniRule"/>
</dbReference>
<dbReference type="HAMAP" id="MF_00197">
    <property type="entry name" value="DAP_epimerase"/>
    <property type="match status" value="1"/>
</dbReference>
<dbReference type="SUPFAM" id="SSF54506">
    <property type="entry name" value="Diaminopimelate epimerase-like"/>
    <property type="match status" value="2"/>
</dbReference>
<evidence type="ECO:0000256" key="3">
    <source>
        <dbReference type="ARBA" id="ARBA00013080"/>
    </source>
</evidence>
<name>A0A2H3NL37_9BACT</name>
<evidence type="ECO:0000256" key="6">
    <source>
        <dbReference type="ARBA" id="ARBA00023235"/>
    </source>
</evidence>
<feature type="binding site" evidence="8">
    <location>
        <position position="16"/>
    </location>
    <ligand>
        <name>substrate</name>
    </ligand>
</feature>
<evidence type="ECO:0000256" key="8">
    <source>
        <dbReference type="HAMAP-Rule" id="MF_00197"/>
    </source>
</evidence>
<dbReference type="Pfam" id="PF01678">
    <property type="entry name" value="DAP_epimerase"/>
    <property type="match status" value="2"/>
</dbReference>
<keyword evidence="11" id="KW-1185">Reference proteome</keyword>
<feature type="binding site" evidence="8">
    <location>
        <begin position="95"/>
        <end position="96"/>
    </location>
    <ligand>
        <name>substrate</name>
    </ligand>
</feature>
<keyword evidence="8" id="KW-0963">Cytoplasm</keyword>
<evidence type="ECO:0000256" key="2">
    <source>
        <dbReference type="ARBA" id="ARBA00010219"/>
    </source>
</evidence>
<dbReference type="InterPro" id="IPR018510">
    <property type="entry name" value="DAP_epimerase_AS"/>
</dbReference>
<dbReference type="Proteomes" id="UP000221024">
    <property type="component" value="Unassembled WGS sequence"/>
</dbReference>
<dbReference type="EMBL" id="PDEP01000016">
    <property type="protein sequence ID" value="PEN05090.1"/>
    <property type="molecule type" value="Genomic_DNA"/>
</dbReference>
<feature type="binding site" evidence="8">
    <location>
        <begin position="240"/>
        <end position="241"/>
    </location>
    <ligand>
        <name>substrate</name>
    </ligand>
</feature>
<feature type="binding site" evidence="8">
    <location>
        <position position="211"/>
    </location>
    <ligand>
        <name>substrate</name>
    </ligand>
</feature>
<comment type="subunit">
    <text evidence="8">Homodimer.</text>
</comment>
<comment type="subcellular location">
    <subcellularLocation>
        <location evidence="8">Cytoplasm</location>
    </subcellularLocation>
</comment>
<evidence type="ECO:0000256" key="4">
    <source>
        <dbReference type="ARBA" id="ARBA00022605"/>
    </source>
</evidence>
<dbReference type="PANTHER" id="PTHR31689:SF0">
    <property type="entry name" value="DIAMINOPIMELATE EPIMERASE"/>
    <property type="match status" value="1"/>
</dbReference>
<feature type="site" description="Could be important to modulate the pK values of the two catalytic cysteine residues" evidence="8">
    <location>
        <position position="229"/>
    </location>
</feature>
<evidence type="ECO:0000256" key="5">
    <source>
        <dbReference type="ARBA" id="ARBA00023154"/>
    </source>
</evidence>
<protein>
    <recommendedName>
        <fullName evidence="3 8">Diaminopimelate epimerase</fullName>
        <shortName evidence="8">DAP epimerase</shortName>
        <ecNumber evidence="3 8">5.1.1.7</ecNumber>
    </recommendedName>
    <alternativeName>
        <fullName evidence="8">PLP-independent amino acid racemase</fullName>
    </alternativeName>
</protein>
<feature type="active site" evidence="9">
    <location>
        <position position="94"/>
    </location>
</feature>
<accession>A0A2H3NL37</accession>
<sequence>MPDLIVSFTKMEGAENDFIVVDNRFFHFSDAELQALARRWCPRRRGVGADGVLALHPPESASAQGDAEDRASTAPVPDFRMRYVNADGSMATMCGNGARCLARFAANAGLGSPQQDRTRLTFSTDAGRYTADVPNDPNAPVRLWVPEPSRYTAHVTLQTADSAGFDWHQVWSGTEHIVAFADATDALNEAPLETLAPPLRHDDAFAPEGTNVNLAAVIDAHTARMRTYEKGVEAETAACGTGVLAVAAAALQQETLTPPITIHTSGGTFQVGPASDDKAPAPWHLDGPARAVYEGTLKWTP</sequence>
<dbReference type="InterPro" id="IPR001653">
    <property type="entry name" value="DAP_epimerase_DapF"/>
</dbReference>
<dbReference type="AlphaFoldDB" id="A0A2H3NL37"/>
<keyword evidence="4 8" id="KW-0028">Amino-acid biosynthesis</keyword>
<dbReference type="GO" id="GO:0005829">
    <property type="term" value="C:cytosol"/>
    <property type="evidence" value="ECO:0007669"/>
    <property type="project" value="TreeGrafter"/>
</dbReference>
<dbReference type="RefSeq" id="WP_098063232.1">
    <property type="nucleotide sequence ID" value="NZ_PDEP01000016.1"/>
</dbReference>
<dbReference type="PANTHER" id="PTHR31689">
    <property type="entry name" value="DIAMINOPIMELATE EPIMERASE, CHLOROPLASTIC"/>
    <property type="match status" value="1"/>
</dbReference>
<feature type="site" description="Could be important to modulate the pK values of the two catalytic cysteine residues" evidence="8">
    <location>
        <position position="176"/>
    </location>
</feature>
<dbReference type="EC" id="5.1.1.7" evidence="3 8"/>
<proteinExistence type="inferred from homology"/>
<dbReference type="NCBIfam" id="TIGR00652">
    <property type="entry name" value="DapF"/>
    <property type="match status" value="1"/>
</dbReference>
<dbReference type="Gene3D" id="3.10.310.10">
    <property type="entry name" value="Diaminopimelate Epimerase, Chain A, domain 1"/>
    <property type="match status" value="2"/>
</dbReference>
<organism evidence="10 11">
    <name type="scientific">Longimonas halophila</name>
    <dbReference type="NCBI Taxonomy" id="1469170"/>
    <lineage>
        <taxon>Bacteria</taxon>
        <taxon>Pseudomonadati</taxon>
        <taxon>Rhodothermota</taxon>
        <taxon>Rhodothermia</taxon>
        <taxon>Rhodothermales</taxon>
        <taxon>Salisaetaceae</taxon>
        <taxon>Longimonas</taxon>
    </lineage>
</organism>
<dbReference type="PROSITE" id="PS01326">
    <property type="entry name" value="DAP_EPIMERASE"/>
    <property type="match status" value="1"/>
</dbReference>
<comment type="similarity">
    <text evidence="2 8">Belongs to the diaminopimelate epimerase family.</text>
</comment>
<dbReference type="UniPathway" id="UPA00034">
    <property type="reaction ID" value="UER00025"/>
</dbReference>
<feature type="active site" description="Proton acceptor" evidence="8">
    <location>
        <position position="239"/>
    </location>
</feature>
<feature type="active site" description="Proton donor" evidence="8">
    <location>
        <position position="94"/>
    </location>
</feature>
<comment type="caution">
    <text evidence="10">The sequence shown here is derived from an EMBL/GenBank/DDBJ whole genome shotgun (WGS) entry which is preliminary data.</text>
</comment>
<comment type="function">
    <text evidence="8">Catalyzes the stereoinversion of LL-2,6-diaminopimelate (L,L-DAP) to meso-diaminopimelate (meso-DAP), a precursor of L-lysine and an essential component of the bacterial peptidoglycan.</text>
</comment>
<comment type="pathway">
    <text evidence="1 8">Amino-acid biosynthesis; L-lysine biosynthesis via DAP pathway; DL-2,6-diaminopimelate from LL-2,6-diaminopimelate: step 1/1.</text>
</comment>
<feature type="binding site" evidence="8">
    <location>
        <position position="85"/>
    </location>
    <ligand>
        <name>substrate</name>
    </ligand>
</feature>
<evidence type="ECO:0000313" key="10">
    <source>
        <dbReference type="EMBL" id="PEN05090.1"/>
    </source>
</evidence>
<gene>
    <name evidence="8 10" type="primary">dapF</name>
    <name evidence="10" type="ORF">CRI93_13810</name>
</gene>
<evidence type="ECO:0000256" key="7">
    <source>
        <dbReference type="ARBA" id="ARBA00051712"/>
    </source>
</evidence>
<evidence type="ECO:0000256" key="1">
    <source>
        <dbReference type="ARBA" id="ARBA00005196"/>
    </source>
</evidence>
<keyword evidence="5 8" id="KW-0457">Lysine biosynthesis</keyword>
<evidence type="ECO:0000313" key="11">
    <source>
        <dbReference type="Proteomes" id="UP000221024"/>
    </source>
</evidence>